<proteinExistence type="inferred from homology"/>
<dbReference type="AlphaFoldDB" id="A0AA36H411"/>
<name>A0AA36H411_CYLNA</name>
<feature type="transmembrane region" description="Helical" evidence="6">
    <location>
        <begin position="218"/>
        <end position="245"/>
    </location>
</feature>
<evidence type="ECO:0000256" key="1">
    <source>
        <dbReference type="ARBA" id="ARBA00004141"/>
    </source>
</evidence>
<dbReference type="GO" id="GO:0004888">
    <property type="term" value="F:transmembrane signaling receptor activity"/>
    <property type="evidence" value="ECO:0007669"/>
    <property type="project" value="InterPro"/>
</dbReference>
<dbReference type="PANTHER" id="PTHR31216">
    <property type="entry name" value="SERPENTINE RECEPTOR CLASS BETA-1-RELATED-RELATED"/>
    <property type="match status" value="1"/>
</dbReference>
<dbReference type="InterPro" id="IPR002184">
    <property type="entry name" value="7TM_GPCR_serpentine_rcpt_Srb"/>
</dbReference>
<evidence type="ECO:0000256" key="6">
    <source>
        <dbReference type="SAM" id="Phobius"/>
    </source>
</evidence>
<dbReference type="EMBL" id="CATQJL010000305">
    <property type="protein sequence ID" value="CAJ0603158.1"/>
    <property type="molecule type" value="Genomic_DNA"/>
</dbReference>
<comment type="subcellular location">
    <subcellularLocation>
        <location evidence="1">Membrane</location>
        <topology evidence="1">Multi-pass membrane protein</topology>
    </subcellularLocation>
</comment>
<protein>
    <submittedName>
        <fullName evidence="7">Uncharacterized protein</fullName>
    </submittedName>
</protein>
<gene>
    <name evidence="7" type="ORF">CYNAS_LOCUS15141</name>
</gene>
<sequence length="318" mass="36297">MTTLCFPEVLQKTLFLLNCAKGSPESCEHRSIVSLKLLRVHSNIALLLYLLHILCLIHAINYIISKIYQLYLSFFATNPCHMFLPRNFYLLTHNLIVFCTNGLFNTLVAMVIERCVAAALVDIYEKRFRTLGILLTAIALLLSFIETVNGYKYVAGDYLMTNSLIHPGTKSTLVSTGFAVLWLISCLLLLTTILLYCFNTRRKKRSTLTSRYQSLENVATSGLLCVILIIYLVIFSTYTCSMMFLRLTKSEDPMLDAYKEVAYLIPLGTLLIPLGALIFMRKSKQRRRYGINDIVNIQTHGLKGWDNYAAMLDKQWNK</sequence>
<reference evidence="7" key="1">
    <citation type="submission" date="2023-07" db="EMBL/GenBank/DDBJ databases">
        <authorList>
            <consortium name="CYATHOMIX"/>
        </authorList>
    </citation>
    <scope>NUCLEOTIDE SEQUENCE</scope>
    <source>
        <strain evidence="7">N/A</strain>
    </source>
</reference>
<organism evidence="7 8">
    <name type="scientific">Cylicocyclus nassatus</name>
    <name type="common">Nematode worm</name>
    <dbReference type="NCBI Taxonomy" id="53992"/>
    <lineage>
        <taxon>Eukaryota</taxon>
        <taxon>Metazoa</taxon>
        <taxon>Ecdysozoa</taxon>
        <taxon>Nematoda</taxon>
        <taxon>Chromadorea</taxon>
        <taxon>Rhabditida</taxon>
        <taxon>Rhabditina</taxon>
        <taxon>Rhabditomorpha</taxon>
        <taxon>Strongyloidea</taxon>
        <taxon>Strongylidae</taxon>
        <taxon>Cylicocyclus</taxon>
    </lineage>
</organism>
<keyword evidence="8" id="KW-1185">Reference proteome</keyword>
<keyword evidence="5 6" id="KW-0472">Membrane</keyword>
<feature type="transmembrane region" description="Helical" evidence="6">
    <location>
        <begin position="133"/>
        <end position="154"/>
    </location>
</feature>
<comment type="caution">
    <text evidence="7">The sequence shown here is derived from an EMBL/GenBank/DDBJ whole genome shotgun (WGS) entry which is preliminary data.</text>
</comment>
<evidence type="ECO:0000256" key="5">
    <source>
        <dbReference type="ARBA" id="ARBA00023136"/>
    </source>
</evidence>
<evidence type="ECO:0000256" key="2">
    <source>
        <dbReference type="ARBA" id="ARBA00006860"/>
    </source>
</evidence>
<dbReference type="GO" id="GO:0016020">
    <property type="term" value="C:membrane"/>
    <property type="evidence" value="ECO:0007669"/>
    <property type="project" value="UniProtKB-SubCell"/>
</dbReference>
<evidence type="ECO:0000256" key="4">
    <source>
        <dbReference type="ARBA" id="ARBA00022989"/>
    </source>
</evidence>
<keyword evidence="3 6" id="KW-0812">Transmembrane</keyword>
<feature type="transmembrane region" description="Helical" evidence="6">
    <location>
        <begin position="88"/>
        <end position="112"/>
    </location>
</feature>
<keyword evidence="4 6" id="KW-1133">Transmembrane helix</keyword>
<feature type="transmembrane region" description="Helical" evidence="6">
    <location>
        <begin position="261"/>
        <end position="280"/>
    </location>
</feature>
<feature type="transmembrane region" description="Helical" evidence="6">
    <location>
        <begin position="46"/>
        <end position="68"/>
    </location>
</feature>
<dbReference type="GO" id="GO:0007606">
    <property type="term" value="P:sensory perception of chemical stimulus"/>
    <property type="evidence" value="ECO:0007669"/>
    <property type="project" value="InterPro"/>
</dbReference>
<accession>A0AA36H411</accession>
<evidence type="ECO:0000313" key="7">
    <source>
        <dbReference type="EMBL" id="CAJ0603158.1"/>
    </source>
</evidence>
<dbReference type="Pfam" id="PF10292">
    <property type="entry name" value="7TM_GPCR_Srab"/>
    <property type="match status" value="1"/>
</dbReference>
<evidence type="ECO:0000313" key="8">
    <source>
        <dbReference type="Proteomes" id="UP001176961"/>
    </source>
</evidence>
<dbReference type="PANTHER" id="PTHR31216:SF11">
    <property type="entry name" value="SERPENTINE RECEPTOR CLASS BETA-16-RELATED"/>
    <property type="match status" value="1"/>
</dbReference>
<dbReference type="InterPro" id="IPR019408">
    <property type="entry name" value="7TM_GPCR_serpentine_rcpt_Srab"/>
</dbReference>
<comment type="similarity">
    <text evidence="2">Belongs to the nematode receptor-like protein srb family.</text>
</comment>
<dbReference type="Proteomes" id="UP001176961">
    <property type="component" value="Unassembled WGS sequence"/>
</dbReference>
<feature type="transmembrane region" description="Helical" evidence="6">
    <location>
        <begin position="174"/>
        <end position="198"/>
    </location>
</feature>
<evidence type="ECO:0000256" key="3">
    <source>
        <dbReference type="ARBA" id="ARBA00022692"/>
    </source>
</evidence>